<evidence type="ECO:0000256" key="4">
    <source>
        <dbReference type="ARBA" id="ARBA00022912"/>
    </source>
</evidence>
<evidence type="ECO:0000256" key="3">
    <source>
        <dbReference type="ARBA" id="ARBA00022801"/>
    </source>
</evidence>
<evidence type="ECO:0000256" key="1">
    <source>
        <dbReference type="ARBA" id="ARBA00008601"/>
    </source>
</evidence>
<dbReference type="InterPro" id="IPR000340">
    <property type="entry name" value="Dual-sp_phosphatase_cat-dom"/>
</dbReference>
<dbReference type="Pfam" id="PF00782">
    <property type="entry name" value="DSPc"/>
    <property type="match status" value="1"/>
</dbReference>
<dbReference type="SUPFAM" id="SSF52799">
    <property type="entry name" value="(Phosphotyrosine protein) phosphatases II"/>
    <property type="match status" value="1"/>
</dbReference>
<reference evidence="7 8" key="1">
    <citation type="submission" date="2015-06" db="EMBL/GenBank/DDBJ databases">
        <title>Talaromyces atroroseus IBT 11181 draft genome.</title>
        <authorList>
            <person name="Rasmussen K.B."/>
            <person name="Rasmussen S."/>
            <person name="Petersen B."/>
            <person name="Sicheritz-Ponten T."/>
            <person name="Mortensen U.H."/>
            <person name="Thrane U."/>
        </authorList>
    </citation>
    <scope>NUCLEOTIDE SEQUENCE [LARGE SCALE GENOMIC DNA]</scope>
    <source>
        <strain evidence="7 8">IBT 11181</strain>
    </source>
</reference>
<comment type="caution">
    <text evidence="7">The sequence shown here is derived from an EMBL/GenBank/DDBJ whole genome shotgun (WGS) entry which is preliminary data.</text>
</comment>
<dbReference type="GO" id="GO:0004725">
    <property type="term" value="F:protein tyrosine phosphatase activity"/>
    <property type="evidence" value="ECO:0007669"/>
    <property type="project" value="UniProtKB-EC"/>
</dbReference>
<dbReference type="SMART" id="SM00195">
    <property type="entry name" value="DSPc"/>
    <property type="match status" value="1"/>
</dbReference>
<dbReference type="OrthoDB" id="2017893at2759"/>
<feature type="region of interest" description="Disordered" evidence="5">
    <location>
        <begin position="322"/>
        <end position="365"/>
    </location>
</feature>
<feature type="compositionally biased region" description="Low complexity" evidence="5">
    <location>
        <begin position="322"/>
        <end position="334"/>
    </location>
</feature>
<evidence type="ECO:0000256" key="2">
    <source>
        <dbReference type="ARBA" id="ARBA00013064"/>
    </source>
</evidence>
<feature type="compositionally biased region" description="Polar residues" evidence="5">
    <location>
        <begin position="353"/>
        <end position="365"/>
    </location>
</feature>
<keyword evidence="3" id="KW-0378">Hydrolase</keyword>
<feature type="region of interest" description="Disordered" evidence="5">
    <location>
        <begin position="205"/>
        <end position="224"/>
    </location>
</feature>
<dbReference type="InterPro" id="IPR029021">
    <property type="entry name" value="Prot-tyrosine_phosphatase-like"/>
</dbReference>
<dbReference type="EMBL" id="LFMY01000008">
    <property type="protein sequence ID" value="OKL58858.1"/>
    <property type="molecule type" value="Genomic_DNA"/>
</dbReference>
<dbReference type="EC" id="3.1.3.48" evidence="2"/>
<evidence type="ECO:0000259" key="6">
    <source>
        <dbReference type="SMART" id="SM00195"/>
    </source>
</evidence>
<comment type="similarity">
    <text evidence="1">Belongs to the protein-tyrosine phosphatase family. Non-receptor class dual specificity subfamily.</text>
</comment>
<dbReference type="Gene3D" id="3.90.190.10">
    <property type="entry name" value="Protein tyrosine phosphatase superfamily"/>
    <property type="match status" value="2"/>
</dbReference>
<dbReference type="InterPro" id="IPR020422">
    <property type="entry name" value="TYR_PHOSPHATASE_DUAL_dom"/>
</dbReference>
<dbReference type="GO" id="GO:0005634">
    <property type="term" value="C:nucleus"/>
    <property type="evidence" value="ECO:0007669"/>
    <property type="project" value="TreeGrafter"/>
</dbReference>
<keyword evidence="4" id="KW-0904">Protein phosphatase</keyword>
<evidence type="ECO:0000313" key="8">
    <source>
        <dbReference type="Proteomes" id="UP000214365"/>
    </source>
</evidence>
<evidence type="ECO:0000313" key="7">
    <source>
        <dbReference type="EMBL" id="OKL58858.1"/>
    </source>
</evidence>
<evidence type="ECO:0000256" key="5">
    <source>
        <dbReference type="SAM" id="MobiDB-lite"/>
    </source>
</evidence>
<dbReference type="RefSeq" id="XP_020118979.1">
    <property type="nucleotide sequence ID" value="XM_020267987.1"/>
</dbReference>
<name>A0A225ANI4_TALAT</name>
<dbReference type="AlphaFoldDB" id="A0A225ANI4"/>
<dbReference type="PANTHER" id="PTHR45848:SF4">
    <property type="entry name" value="DUAL SPECIFICITY PROTEIN PHOSPHATASE 12"/>
    <property type="match status" value="1"/>
</dbReference>
<keyword evidence="8" id="KW-1185">Reference proteome</keyword>
<protein>
    <recommendedName>
        <fullName evidence="2">protein-tyrosine-phosphatase</fullName>
        <ecNumber evidence="2">3.1.3.48</ecNumber>
    </recommendedName>
</protein>
<dbReference type="PANTHER" id="PTHR45848">
    <property type="entry name" value="DUAL SPECIFICITY PROTEIN PHOSPHATASE 12 FAMILY MEMBER"/>
    <property type="match status" value="1"/>
</dbReference>
<gene>
    <name evidence="7" type="ORF">UA08_05689</name>
</gene>
<feature type="compositionally biased region" description="Basic and acidic residues" evidence="5">
    <location>
        <begin position="211"/>
        <end position="224"/>
    </location>
</feature>
<dbReference type="GeneID" id="31005445"/>
<accession>A0A225ANI4</accession>
<dbReference type="STRING" id="1441469.A0A225ANI4"/>
<feature type="domain" description="Tyrosine-protein phosphatase" evidence="6">
    <location>
        <begin position="2"/>
        <end position="126"/>
    </location>
</feature>
<sequence length="365" mass="40191">MALDRIEGLNLYIGGVISLRNKAALQQANITHVVSVLRMRPDETLTESFQNFRIEVDDVEDEDLLQHLASANAFIQSGLDAGGGVLVHCQAPKLDPDSALELVRKSRSIAEPNEDFMKQLWLYHEMGCPDDVVNHPTYLRWLSHRQIELSAACGRAPELDAVRFEDELPSSHETGSTEPETEIRCRKCRKRQKLTKEKTRRMLATTPFIITHDKDDKKSSSRGPKEGVDCAHIFLHPLTWMRPSLFPGIAHQEAGTGTSGDDGDAPLSGRLTCPNPKCEANVGKFAWQGLQCSCSKWVVPAIGVARARVDVTERRIDVPSLSSAAATANSTTSSRLGAMGIRLPPHMRGAGTSPGNNDQTRRNNL</sequence>
<proteinExistence type="inferred from homology"/>
<organism evidence="7 8">
    <name type="scientific">Talaromyces atroroseus</name>
    <dbReference type="NCBI Taxonomy" id="1441469"/>
    <lineage>
        <taxon>Eukaryota</taxon>
        <taxon>Fungi</taxon>
        <taxon>Dikarya</taxon>
        <taxon>Ascomycota</taxon>
        <taxon>Pezizomycotina</taxon>
        <taxon>Eurotiomycetes</taxon>
        <taxon>Eurotiomycetidae</taxon>
        <taxon>Eurotiales</taxon>
        <taxon>Trichocomaceae</taxon>
        <taxon>Talaromyces</taxon>
        <taxon>Talaromyces sect. Trachyspermi</taxon>
    </lineage>
</organism>
<dbReference type="GO" id="GO:0008138">
    <property type="term" value="F:protein tyrosine/serine/threonine phosphatase activity"/>
    <property type="evidence" value="ECO:0007669"/>
    <property type="project" value="TreeGrafter"/>
</dbReference>
<dbReference type="Proteomes" id="UP000214365">
    <property type="component" value="Unassembled WGS sequence"/>
</dbReference>